<dbReference type="PANTHER" id="PTHR43183">
    <property type="entry name" value="HYPOTHETICAL DIHYDROXYACID DEHYDRATASE (EUROFUNG)-RELATED"/>
    <property type="match status" value="1"/>
</dbReference>
<dbReference type="EMBL" id="CP013650">
    <property type="protein sequence ID" value="ALS97117.1"/>
    <property type="molecule type" value="Genomic_DNA"/>
</dbReference>
<keyword evidence="5" id="KW-0456">Lyase</keyword>
<dbReference type="InterPro" id="IPR037237">
    <property type="entry name" value="IlvD/EDD_N"/>
</dbReference>
<feature type="domain" description="Dihydroxy-acid/6-phosphogluconate dehydratase C-terminal" evidence="7">
    <location>
        <begin position="367"/>
        <end position="572"/>
    </location>
</feature>
<dbReference type="InterPro" id="IPR000581">
    <property type="entry name" value="ILV_EDD_N"/>
</dbReference>
<feature type="domain" description="Dihydroxy-acid/6-phosphogluconate dehydratase N-terminal" evidence="6">
    <location>
        <begin position="44"/>
        <end position="357"/>
    </location>
</feature>
<dbReference type="Proteomes" id="UP000068447">
    <property type="component" value="Chromosome"/>
</dbReference>
<keyword evidence="2" id="KW-0479">Metal-binding</keyword>
<dbReference type="Gene3D" id="3.50.30.80">
    <property type="entry name" value="IlvD/EDD C-terminal domain-like"/>
    <property type="match status" value="1"/>
</dbReference>
<keyword evidence="4" id="KW-0411">Iron-sulfur</keyword>
<reference evidence="8 9" key="1">
    <citation type="submission" date="2015-12" db="EMBL/GenBank/DDBJ databases">
        <title>Complete genome of Lacimicrobium alkaliphilum KCTC 32984.</title>
        <authorList>
            <person name="Kim S.-G."/>
            <person name="Lee Y.-J."/>
        </authorList>
    </citation>
    <scope>NUCLEOTIDE SEQUENCE [LARGE SCALE GENOMIC DNA]</scope>
    <source>
        <strain evidence="8 9">YelD216</strain>
    </source>
</reference>
<sequence>MKSKKINLRSRAWFDDPSNPDMTALYLEKYLNYGLTIEELQSSRPVIGIAQTGSDLVPCNRAHVELAKRLKDGIRDAGGIAIEFPVHPIQETGRRPTAALDRNLQCLSLIEVLHGYPLDGVILTTGCDKTTPALLMGAASVDLPAIAFSVGPMLNGTYKGQCVGSGTIIWEARKRLAKGEIDYDSFIQQVSSSAPSSGHCNTMGTALTMNSLAEVLGMMLPGCASIPAPYRERAQMAYRTGKRAVEMVLEDLTPSKILSRQSFENAIRLCSALGGSTNAPIHINAIARHAGIELNITDWQEIGQHIPQLVNCQPVGEYLSEDFHNAGGVPSVVKRLLQENLLDGNCLTVTGATLAQNCDNAQCHNEEVIRPFNRPVKAHAGLKVLRGNLFDSAVMKVSAINEDFSRRYLSDPATPNAFKARAIVFDGPEHYHREINNPALDIDENCMLVMRYTGPKGYPGSAEVVNMQPPTYLLAKGIDALPTIGDGRQSGTSGSPSILNASPEAADGGGLALLQTGDMVNVDLNTGLVNVQLSDAELQQRREALSPELHYPESQTWWQEIYRAKVSNLDGGGVFEDMLKYRRLRDKLPRHSH</sequence>
<dbReference type="InterPro" id="IPR042096">
    <property type="entry name" value="Dihydro-acid_dehy_C"/>
</dbReference>
<dbReference type="GO" id="GO:0046872">
    <property type="term" value="F:metal ion binding"/>
    <property type="evidence" value="ECO:0007669"/>
    <property type="project" value="UniProtKB-KW"/>
</dbReference>
<dbReference type="InterPro" id="IPR056740">
    <property type="entry name" value="ILV_EDD_C"/>
</dbReference>
<evidence type="ECO:0000256" key="2">
    <source>
        <dbReference type="ARBA" id="ARBA00022723"/>
    </source>
</evidence>
<dbReference type="STRING" id="1526571.AT746_01695"/>
<accession>A0A0U2PDI9</accession>
<evidence type="ECO:0000313" key="9">
    <source>
        <dbReference type="Proteomes" id="UP000068447"/>
    </source>
</evidence>
<dbReference type="NCBIfam" id="NF004784">
    <property type="entry name" value="PRK06131.1"/>
    <property type="match status" value="1"/>
</dbReference>
<dbReference type="InterPro" id="IPR052352">
    <property type="entry name" value="Sugar_Degrad_Dehydratases"/>
</dbReference>
<keyword evidence="9" id="KW-1185">Reference proteome</keyword>
<protein>
    <submittedName>
        <fullName evidence="8">Dihydroxy-acid dehydratase</fullName>
    </submittedName>
</protein>
<dbReference type="AlphaFoldDB" id="A0A0U2PDI9"/>
<gene>
    <name evidence="8" type="ORF">AT746_01695</name>
</gene>
<evidence type="ECO:0000256" key="5">
    <source>
        <dbReference type="ARBA" id="ARBA00023239"/>
    </source>
</evidence>
<evidence type="ECO:0000313" key="8">
    <source>
        <dbReference type="EMBL" id="ALS97117.1"/>
    </source>
</evidence>
<evidence type="ECO:0000259" key="7">
    <source>
        <dbReference type="Pfam" id="PF24877"/>
    </source>
</evidence>
<keyword evidence="3" id="KW-0408">Iron</keyword>
<dbReference type="Pfam" id="PF00920">
    <property type="entry name" value="ILVD_EDD_N"/>
    <property type="match status" value="1"/>
</dbReference>
<evidence type="ECO:0000256" key="1">
    <source>
        <dbReference type="ARBA" id="ARBA00006486"/>
    </source>
</evidence>
<dbReference type="SUPFAM" id="SSF143975">
    <property type="entry name" value="IlvD/EDD N-terminal domain-like"/>
    <property type="match status" value="1"/>
</dbReference>
<dbReference type="OrthoDB" id="9807077at2"/>
<dbReference type="KEGG" id="lal:AT746_01695"/>
<name>A0A0U2PDI9_9ALTE</name>
<proteinExistence type="inferred from homology"/>
<dbReference type="GO" id="GO:0016836">
    <property type="term" value="F:hydro-lyase activity"/>
    <property type="evidence" value="ECO:0007669"/>
    <property type="project" value="UniProtKB-ARBA"/>
</dbReference>
<comment type="similarity">
    <text evidence="1">Belongs to the IlvD/Edd family.</text>
</comment>
<dbReference type="GO" id="GO:0051536">
    <property type="term" value="F:iron-sulfur cluster binding"/>
    <property type="evidence" value="ECO:0007669"/>
    <property type="project" value="UniProtKB-KW"/>
</dbReference>
<dbReference type="RefSeq" id="WP_062475572.1">
    <property type="nucleotide sequence ID" value="NZ_CP013650.1"/>
</dbReference>
<evidence type="ECO:0000259" key="6">
    <source>
        <dbReference type="Pfam" id="PF00920"/>
    </source>
</evidence>
<dbReference type="PROSITE" id="PS00886">
    <property type="entry name" value="ILVD_EDD_1"/>
    <property type="match status" value="1"/>
</dbReference>
<evidence type="ECO:0000256" key="3">
    <source>
        <dbReference type="ARBA" id="ARBA00023004"/>
    </source>
</evidence>
<dbReference type="Pfam" id="PF24877">
    <property type="entry name" value="ILV_EDD_C"/>
    <property type="match status" value="1"/>
</dbReference>
<dbReference type="PANTHER" id="PTHR43183:SF1">
    <property type="entry name" value="HYPOTHETICAL DIHYDROXY-ACID DEHYDRATASE (EUROFUNG)-RELATED"/>
    <property type="match status" value="1"/>
</dbReference>
<dbReference type="InterPro" id="IPR020558">
    <property type="entry name" value="DiOHA_6PGluconate_deHydtase_CS"/>
</dbReference>
<evidence type="ECO:0000256" key="4">
    <source>
        <dbReference type="ARBA" id="ARBA00023014"/>
    </source>
</evidence>
<organism evidence="8 9">
    <name type="scientific">Lacimicrobium alkaliphilum</name>
    <dbReference type="NCBI Taxonomy" id="1526571"/>
    <lineage>
        <taxon>Bacteria</taxon>
        <taxon>Pseudomonadati</taxon>
        <taxon>Pseudomonadota</taxon>
        <taxon>Gammaproteobacteria</taxon>
        <taxon>Alteromonadales</taxon>
        <taxon>Alteromonadaceae</taxon>
        <taxon>Lacimicrobium</taxon>
    </lineage>
</organism>
<dbReference type="SUPFAM" id="SSF52016">
    <property type="entry name" value="LeuD/IlvD-like"/>
    <property type="match status" value="1"/>
</dbReference>
<dbReference type="NCBIfam" id="NF009560">
    <property type="entry name" value="PRK13017.1"/>
    <property type="match status" value="1"/>
</dbReference>